<keyword evidence="3" id="KW-1185">Reference proteome</keyword>
<dbReference type="AlphaFoldDB" id="A0A183ES27"/>
<proteinExistence type="predicted"/>
<evidence type="ECO:0000313" key="2">
    <source>
        <dbReference type="EMBL" id="VDN41930.1"/>
    </source>
</evidence>
<organism evidence="4">
    <name type="scientific">Gongylonema pulchrum</name>
    <dbReference type="NCBI Taxonomy" id="637853"/>
    <lineage>
        <taxon>Eukaryota</taxon>
        <taxon>Metazoa</taxon>
        <taxon>Ecdysozoa</taxon>
        <taxon>Nematoda</taxon>
        <taxon>Chromadorea</taxon>
        <taxon>Rhabditida</taxon>
        <taxon>Spirurina</taxon>
        <taxon>Spiruromorpha</taxon>
        <taxon>Spiruroidea</taxon>
        <taxon>Gongylonematidae</taxon>
        <taxon>Gongylonema</taxon>
    </lineage>
</organism>
<dbReference type="PROSITE" id="PS51233">
    <property type="entry name" value="VWFD"/>
    <property type="match status" value="1"/>
</dbReference>
<evidence type="ECO:0000313" key="3">
    <source>
        <dbReference type="Proteomes" id="UP000271098"/>
    </source>
</evidence>
<dbReference type="PANTHER" id="PTHR23345">
    <property type="entry name" value="VITELLOGENIN-RELATED"/>
    <property type="match status" value="1"/>
</dbReference>
<dbReference type="InterPro" id="IPR050733">
    <property type="entry name" value="Vitellogenin/Apolipophorin"/>
</dbReference>
<dbReference type="OrthoDB" id="5852855at2759"/>
<name>A0A183ES27_9BILA</name>
<gene>
    <name evidence="2" type="ORF">GPUH_LOCUS23766</name>
</gene>
<dbReference type="Pfam" id="PF00094">
    <property type="entry name" value="VWD"/>
    <property type="match status" value="1"/>
</dbReference>
<reference evidence="4" key="1">
    <citation type="submission" date="2016-06" db="UniProtKB">
        <authorList>
            <consortium name="WormBaseParasite"/>
        </authorList>
    </citation>
    <scope>IDENTIFICATION</scope>
</reference>
<dbReference type="InterPro" id="IPR001846">
    <property type="entry name" value="VWF_type-D"/>
</dbReference>
<dbReference type="WBParaSite" id="GPUH_0002379801-mRNA-1">
    <property type="protein sequence ID" value="GPUH_0002379801-mRNA-1"/>
    <property type="gene ID" value="GPUH_0002379801"/>
</dbReference>
<dbReference type="GO" id="GO:0005319">
    <property type="term" value="F:lipid transporter activity"/>
    <property type="evidence" value="ECO:0007669"/>
    <property type="project" value="TreeGrafter"/>
</dbReference>
<reference evidence="2 3" key="2">
    <citation type="submission" date="2018-11" db="EMBL/GenBank/DDBJ databases">
        <authorList>
            <consortium name="Pathogen Informatics"/>
        </authorList>
    </citation>
    <scope>NUCLEOTIDE SEQUENCE [LARGE SCALE GENOMIC DNA]</scope>
</reference>
<dbReference type="PANTHER" id="PTHR23345:SF15">
    <property type="entry name" value="VITELLOGENIN 1-RELATED"/>
    <property type="match status" value="1"/>
</dbReference>
<evidence type="ECO:0000259" key="1">
    <source>
        <dbReference type="PROSITE" id="PS51233"/>
    </source>
</evidence>
<protein>
    <submittedName>
        <fullName evidence="4">VWFD domain-containing protein</fullName>
    </submittedName>
</protein>
<accession>A0A183ES27</accession>
<sequence length="129" mass="15243">MEDRLVIVALEHVLIRFDGYSAAVKISPIFKNSQCGICGHYDGERYDEFRKSDNKHAANLEDYHRSYFYRDRECEIDEEQIKDKRNYEYIQKHIATEILKMVTIEKRIVVETIVREQAAETGARLQLIT</sequence>
<evidence type="ECO:0000313" key="4">
    <source>
        <dbReference type="WBParaSite" id="GPUH_0002379801-mRNA-1"/>
    </source>
</evidence>
<dbReference type="EMBL" id="UYRT01098907">
    <property type="protein sequence ID" value="VDN41930.1"/>
    <property type="molecule type" value="Genomic_DNA"/>
</dbReference>
<dbReference type="Proteomes" id="UP000271098">
    <property type="component" value="Unassembled WGS sequence"/>
</dbReference>
<feature type="domain" description="VWFD" evidence="1">
    <location>
        <begin position="1"/>
        <end position="75"/>
    </location>
</feature>